<evidence type="ECO:0000256" key="2">
    <source>
        <dbReference type="SAM" id="SignalP"/>
    </source>
</evidence>
<dbReference type="EnsemblMetazoa" id="GPPI019695-RA">
    <property type="protein sequence ID" value="GPPI019695-PA"/>
    <property type="gene ID" value="GPPI019695"/>
</dbReference>
<name>A0A1B0B5N8_9MUSC</name>
<dbReference type="AlphaFoldDB" id="A0A1B0B5N8"/>
<accession>A0A1B0B5N8</accession>
<reference evidence="3" key="2">
    <citation type="submission" date="2020-05" db="UniProtKB">
        <authorList>
            <consortium name="EnsemblMetazoa"/>
        </authorList>
    </citation>
    <scope>IDENTIFICATION</scope>
    <source>
        <strain evidence="3">IAEA</strain>
    </source>
</reference>
<protein>
    <submittedName>
        <fullName evidence="3">Uncharacterized protein</fullName>
    </submittedName>
</protein>
<keyword evidence="2" id="KW-0732">Signal</keyword>
<sequence length="378" mass="43146">FLNLTQFICLFLFQFISLFLHHHGQNCRQATCQKLADRLTQKIGDLVTTQDVVKKIDAIRYSLKRVDRSRNGQTRMTDYTWYARKLEIDSEDEEPFLGFNVTGPAEIGRQQINDMTAPVQIAREEANAEENNLVRADNNQRRGKTDGLPTMMNLISPDLFSNDSHISGSSVSDHAVEEANADKEEANADKQIYENRIAAYAAQLKEADADKQIYENRIAALEAQLKASNADKQIYENRIAAFEAQLEPKPDNVVADVEELREVRQEVFYAVMRRYMLEADVGKRILGAVVANIDFFKSDGSCVSGKMHRQNLLAYPELFTFRTCSRSVKRLVEAALERRKEVNLSGYNSSQRNFNALYVFMNPFSAMLTSRYRKPKVV</sequence>
<dbReference type="Proteomes" id="UP000092460">
    <property type="component" value="Unassembled WGS sequence"/>
</dbReference>
<feature type="chain" id="PRO_5008404591" evidence="2">
    <location>
        <begin position="25"/>
        <end position="378"/>
    </location>
</feature>
<feature type="signal peptide" evidence="2">
    <location>
        <begin position="1"/>
        <end position="24"/>
    </location>
</feature>
<feature type="coiled-coil region" evidence="1">
    <location>
        <begin position="176"/>
        <end position="245"/>
    </location>
</feature>
<organism evidence="3 4">
    <name type="scientific">Glossina palpalis gambiensis</name>
    <dbReference type="NCBI Taxonomy" id="67801"/>
    <lineage>
        <taxon>Eukaryota</taxon>
        <taxon>Metazoa</taxon>
        <taxon>Ecdysozoa</taxon>
        <taxon>Arthropoda</taxon>
        <taxon>Hexapoda</taxon>
        <taxon>Insecta</taxon>
        <taxon>Pterygota</taxon>
        <taxon>Neoptera</taxon>
        <taxon>Endopterygota</taxon>
        <taxon>Diptera</taxon>
        <taxon>Brachycera</taxon>
        <taxon>Muscomorpha</taxon>
        <taxon>Hippoboscoidea</taxon>
        <taxon>Glossinidae</taxon>
        <taxon>Glossina</taxon>
    </lineage>
</organism>
<evidence type="ECO:0000256" key="1">
    <source>
        <dbReference type="SAM" id="Coils"/>
    </source>
</evidence>
<proteinExistence type="predicted"/>
<dbReference type="EMBL" id="JXJN01008791">
    <property type="status" value="NOT_ANNOTATED_CDS"/>
    <property type="molecule type" value="Genomic_DNA"/>
</dbReference>
<dbReference type="VEuPathDB" id="VectorBase:GPPI019695"/>
<reference evidence="4" key="1">
    <citation type="submission" date="2015-01" db="EMBL/GenBank/DDBJ databases">
        <authorList>
            <person name="Aksoy S."/>
            <person name="Warren W."/>
            <person name="Wilson R.K."/>
        </authorList>
    </citation>
    <scope>NUCLEOTIDE SEQUENCE [LARGE SCALE GENOMIC DNA]</scope>
    <source>
        <strain evidence="4">IAEA</strain>
    </source>
</reference>
<keyword evidence="1" id="KW-0175">Coiled coil</keyword>
<evidence type="ECO:0000313" key="3">
    <source>
        <dbReference type="EnsemblMetazoa" id="GPPI019695-PA"/>
    </source>
</evidence>
<evidence type="ECO:0000313" key="4">
    <source>
        <dbReference type="Proteomes" id="UP000092460"/>
    </source>
</evidence>
<dbReference type="EMBL" id="JXJN01008790">
    <property type="status" value="NOT_ANNOTATED_CDS"/>
    <property type="molecule type" value="Genomic_DNA"/>
</dbReference>
<keyword evidence="4" id="KW-1185">Reference proteome</keyword>